<dbReference type="GO" id="GO:0004222">
    <property type="term" value="F:metalloendopeptidase activity"/>
    <property type="evidence" value="ECO:0007669"/>
    <property type="project" value="InterPro"/>
</dbReference>
<feature type="region of interest" description="Disordered" evidence="9">
    <location>
        <begin position="48"/>
        <end position="123"/>
    </location>
</feature>
<proteinExistence type="inferred from homology"/>
<dbReference type="SUPFAM" id="SSF55486">
    <property type="entry name" value="Metalloproteases ('zincins'), catalytic domain"/>
    <property type="match status" value="1"/>
</dbReference>
<dbReference type="InterPro" id="IPR050557">
    <property type="entry name" value="RTX_toxin/Mannuronan_C5-epim"/>
</dbReference>
<dbReference type="GO" id="GO:0031012">
    <property type="term" value="C:extracellular matrix"/>
    <property type="evidence" value="ECO:0007669"/>
    <property type="project" value="InterPro"/>
</dbReference>
<dbReference type="SMART" id="SM00235">
    <property type="entry name" value="ZnMc"/>
    <property type="match status" value="1"/>
</dbReference>
<dbReference type="EMBL" id="QPGB01000003">
    <property type="protein sequence ID" value="RCS57587.1"/>
    <property type="molecule type" value="Genomic_DNA"/>
</dbReference>
<dbReference type="SUPFAM" id="SSF51120">
    <property type="entry name" value="beta-Roll"/>
    <property type="match status" value="18"/>
</dbReference>
<feature type="domain" description="Peptidase metallopeptidase" evidence="10">
    <location>
        <begin position="941"/>
        <end position="1145"/>
    </location>
</feature>
<dbReference type="PROSITE" id="PS00330">
    <property type="entry name" value="HEMOLYSIN_CALCIUM"/>
    <property type="match status" value="22"/>
</dbReference>
<dbReference type="GO" id="GO:0008270">
    <property type="term" value="F:zinc ion binding"/>
    <property type="evidence" value="ECO:0007669"/>
    <property type="project" value="InterPro"/>
</dbReference>
<feature type="compositionally biased region" description="Low complexity" evidence="9">
    <location>
        <begin position="79"/>
        <end position="102"/>
    </location>
</feature>
<keyword evidence="3" id="KW-0964">Secreted</keyword>
<comment type="subcellular location">
    <subcellularLocation>
        <location evidence="1">Secreted</location>
    </subcellularLocation>
</comment>
<evidence type="ECO:0000256" key="8">
    <source>
        <dbReference type="ARBA" id="ARBA00022837"/>
    </source>
</evidence>
<dbReference type="Pfam" id="PF16841">
    <property type="entry name" value="CBM60"/>
    <property type="match status" value="1"/>
</dbReference>
<dbReference type="InterPro" id="IPR011049">
    <property type="entry name" value="Serralysin-like_metalloprot_C"/>
</dbReference>
<keyword evidence="8" id="KW-0106">Calcium</keyword>
<dbReference type="InterPro" id="IPR031768">
    <property type="entry name" value="CBM60_xylan-bd"/>
</dbReference>
<gene>
    <name evidence="11" type="ORF">DU000_09110</name>
</gene>
<dbReference type="Gene3D" id="2.150.10.10">
    <property type="entry name" value="Serralysin-like metalloprotease, C-terminal"/>
    <property type="match status" value="17"/>
</dbReference>
<evidence type="ECO:0000256" key="2">
    <source>
        <dbReference type="ARBA" id="ARBA00009490"/>
    </source>
</evidence>
<evidence type="ECO:0000256" key="6">
    <source>
        <dbReference type="ARBA" id="ARBA00022801"/>
    </source>
</evidence>
<dbReference type="Gene3D" id="2.60.60.40">
    <property type="match status" value="1"/>
</dbReference>
<keyword evidence="5" id="KW-0479">Metal-binding</keyword>
<dbReference type="PRINTS" id="PR00313">
    <property type="entry name" value="CABNDNGRPT"/>
</dbReference>
<name>A0A368L219_9BURK</name>
<dbReference type="Proteomes" id="UP000252357">
    <property type="component" value="Unassembled WGS sequence"/>
</dbReference>
<evidence type="ECO:0000259" key="10">
    <source>
        <dbReference type="SMART" id="SM00235"/>
    </source>
</evidence>
<dbReference type="InterPro" id="IPR024079">
    <property type="entry name" value="MetalloPept_cat_dom_sf"/>
</dbReference>
<evidence type="ECO:0000313" key="11">
    <source>
        <dbReference type="EMBL" id="RCS57587.1"/>
    </source>
</evidence>
<evidence type="ECO:0000256" key="3">
    <source>
        <dbReference type="ARBA" id="ARBA00022525"/>
    </source>
</evidence>
<organism evidence="11 12">
    <name type="scientific">Parvibium lacunae</name>
    <dbReference type="NCBI Taxonomy" id="1888893"/>
    <lineage>
        <taxon>Bacteria</taxon>
        <taxon>Pseudomonadati</taxon>
        <taxon>Pseudomonadota</taxon>
        <taxon>Betaproteobacteria</taxon>
        <taxon>Burkholderiales</taxon>
        <taxon>Alcaligenaceae</taxon>
        <taxon>Parvibium</taxon>
    </lineage>
</organism>
<comment type="similarity">
    <text evidence="2">Belongs to the peptidase M10B family.</text>
</comment>
<dbReference type="InterPro" id="IPR001818">
    <property type="entry name" value="Pept_M10_metallopeptidase"/>
</dbReference>
<keyword evidence="4" id="KW-0645">Protease</keyword>
<evidence type="ECO:0000313" key="12">
    <source>
        <dbReference type="Proteomes" id="UP000252357"/>
    </source>
</evidence>
<dbReference type="GO" id="GO:0006508">
    <property type="term" value="P:proteolysis"/>
    <property type="evidence" value="ECO:0007669"/>
    <property type="project" value="UniProtKB-KW"/>
</dbReference>
<comment type="caution">
    <text evidence="11">The sequence shown here is derived from an EMBL/GenBank/DDBJ whole genome shotgun (WGS) entry which is preliminary data.</text>
</comment>
<evidence type="ECO:0000256" key="9">
    <source>
        <dbReference type="SAM" id="MobiDB-lite"/>
    </source>
</evidence>
<dbReference type="Pfam" id="PF00413">
    <property type="entry name" value="Peptidase_M10"/>
    <property type="match status" value="1"/>
</dbReference>
<dbReference type="Pfam" id="PF00353">
    <property type="entry name" value="HemolysinCabind"/>
    <property type="match status" value="25"/>
</dbReference>
<sequence length="3585" mass="374896">QSILINPITSTTVTHLVSFGGTGNDLLEGQNHNDRLYGGAGNDTLNGLGGDDWLEGGTGDDTLNGGQGTDTLIGGAGADTLNGDNGNDQLLGGSGNDTLNGDDGNDFIEGGSGQDTLYGGTGNDYLTDQATDNNSLNGDDGNDVIQISAGSATQLVQGGSGNDLIQSQAAKNNLYGDAGNDTIVTGNGTDFVYGGDGADNLTTGSGNDTLVGGTGADYLQGGQGTDIYAIDTANFGTDLIDDADGLGQISYMGSKVGSATYDDKKLAWVGNGYEIRRYDLDGQSLLAINFNGDLKNTVYVKNWAPGKLGISLAGQEAVASQPAVPLLNLSAMSGAERQQLANTHGSYLGYFRNEVDIVGRETAVDGGAGNDFIVGQLVAKNVFLGGTGNDLISGGNLGDWLDGGEGNDIILSGDGGDTIFAGAGNDVVRAGVSVGWDLVSGPDGVSYLVSKSGRYAAGDYGPVLLNGALYADFPGVYAESVNGGYAYRWGGSAPSVVESRTGRYDVFDVSSTLLENNGGLSKYLSWFLGVDGKQRIDVGIKLGVTEYVAQFRDYVQRDDPRFGLAPITQSIAIMFDSPLTLLNPGTGGMGARIYGGIGNDVIYGANNNDLLSGDENDDVLLGLGGNDQLQGGTGADELSGDDGNDYLDGGDGVDFLIGGLGADTLFGGDNNDILIGDAPYVVGDGDYPTDDYLAGGAGDDYLWGDLGDDYLDGGADADDLYGGQGNDYMEGGAGADTLQEFESDGIGNDVLFGQDGDDRLDGASGDDLLDGGKDNDILTGGDGDDILLGQEGSDFLYGDNGSGFAGNDLLEGGVGNDELYGGGGSDTYVFGLGDGADTIQDFGTDGSRNLICFKFDSSLVKRVFRDSGDLVVEYGSAGQDSVRVKGYYTGGPSHGDSSAGAGEYDPDNPVIASIAFADGVSWDTEKILTMAPAPDPGTAPLDPFADKNLPYFINALLSRDEIKVLTNMSYNYRGFITYSFASSPLAGEKNVYAFTDEQKQAVRSALSKFSEVIPIDFLETSNVAGSDMRFMLDDLSSENLSAFAGYAVAQTGDVHLNSLLFSETFKDANHKLVTRQSLSEGQSGFQVILHEVGHALGLKHPFEAPVLPNAENNTNNTLMSYTKVGGPKTSLSLFDVAALQYLYGVRGGVGNDNYGFGQHYIGDSFGTDTFDASQETQSVTIDLNPGGWSFRGQKNSSILADGQAYIAERSFLENAVGGAGNDRLIGNYLDNSLRGGAGNDVLVGGGGNDTLIGGAGADRYEFNVSDTYGVDTIVDSGADSTISINVNLDQISLTQTGLSYRTGSAYPVTAGEIRIDLNEISALILNGRVYSSTELKIIFEGASADNGDLILPTGIFNGQLLGSGNWKITGNELDNRLRGNAGNNILDGAGGADRLEGGAGDDVYIVSNENVQVIELAGEGVDTVRSSIVDFSLPDNVENLIVSGNASRGTGNALSNRIEGDALINQLSGGAGDDILIGRGGNDILSGDAGDDILIGGVGDDILSGGTGSDKYIFNRGDGKDGINNRKSISTDVDVIEFGPDIRLSDLRIKAQRYDVKLSPLGEPLKQLGGLLIEIIDTNDSLLIWDYFGSQNNRISFLQFADGTKLTTNQLDEYARRATAGADYLIDVNHVGRLDGLAGDDVLVGLIGDDELYGGAGNDTLYGGYDNAEPLPEEGLSYDMNWGNDTLYGGDGNDSLAGGKGNDVLVGGAGNDTMGGGGGNNVYRFDLGFGQDTIGLLTYDGLATTSTIEFGVGILPADISFKSFSREMRIQHRGGDSITIDDFFDAETPISIRFNNGTTWSNELIRQKLLTGTDGDDLITGFSGADQISGNAGNDTLNGGAGDDGLTGGKGMDYFAHVVGNDTYYFNLGDGHDLVTQPLNASSLKMVFGSNIKPEDLVFSRWESYVSPYPFEYSLEPGFNFALPRPIRFKDPNAPYKPPSPLDTGYYEDGLLIQVRGVDQTIFVREFFSTKAGNVSINFDNGNQLSRAEIVALTHNSLTYNGSAANDVYTVHDTNTIIQNENTFTSIDTVNSWADFKLPAGIENLSLFDSALYGLGNDADNQITGNANNNILFDGAGKDTLYGNAGNDRLYGLDGLAVGFDDRINQYRYSGSYAPPIGVSIDSLYGGAGDDTYFVNGLPQANGYGAYFSRWGNVDPSNAFGPRSDQVYELSGQGNDTVILNGDGAATLGYVDNNGIVQNGVVQYQLPDNIENLGARIDTNTSSSVNAFHLLGNEGNNRLFIDELPNLMLPSGIDLPYAYTLFDGGAGADEYIGLSNARNVYRLSEPGDTIQEVAGSVDTIISSNDYRLKAFEENLFIDGISEKRTGYGNDKNNILGSANGRLLTTATGSTYGVGVYAFDELQYIFNDSVQTASLFSESYQLTMRPLRVNQGLGNGVVGDTLVGGKGDDLYIINSGDKVIELEGEGNDTVVIANGNINLADYQNVENFELYDTPSVIGDNRDSKILLRDQNGSQAPGMTVGSVRTLNAKGGNDEITFTKTFNASLEFNLGDGRDSINFLSLQATGSLPSIVFGSGVDAGQLAFSREGGNLIIQYSSNDSIRINNYFNFEHYISRLDGPVRYMSTPISDLRFASGEIIDGVGLYDSLVTGRLFWGTSGNDSWVGNQNNDLAYGGNGNDTLSGLDGIDQLYGGNGNDVLNGGNGIDRLYGGANDDVLDGGADMDFMAGGAGNDTYIVDLDSDAVVENAQEGIDTVKTSVSYSLRDNTENITLTGTQAINGFGNEFDNILIGNTGNNTLSGLKGADIYDYSGGLSGADIVLDNGDSLNSQLDMIRLAGSQSDYLMRREGTKLIIVDNKNTQNTLTIPDYFELASNNQIERINFSGNNTTLTYEQIITIVNQNKIRGTDGDDLLTGTGLNDVIEGLAGNDTLNGGAGVDTMIGGAGNDTYVVDNVGDVVTENLNEGTDLVQSSITYTLGANVENLTLTGTAAINGTGNALNNILTGNSGNNTLNGGAGADTLDGGAGADTLIGDGDSVNNSQSIIVKASANLAAGVGAQMELWLNGNKIGSTIVTSTSLANYTFNNLTIPAGAVNKLDVVFTNDALIGTEDRNLIVDSVTIGATVLKPTDPGVMVDIGDGNAAFDGLNTLAGQNGLWWNAALRFNFSIPATIGGNDILNGGAGADTMIGGAGNDTYVVDNIGDIVTENLNEGTDLVQSSITYTLGANVENLTLTGTAAINGTGNALNNILTGNSGNNTLNGGAGADTLDGGAGADTLIGGVGNDILIGGVGNDTYQVSQGAGIDTITDQDSSTGNNDILRFTDVTASAVRAVKRQADHLVLEYAVNDAVTITNYFDLSGQYRVETIIFSDNTIWNAAQIQSRLSLAAQVSSANNLKIASINDVTITPESNSPTVAGKTSRYSLWGESTTPVATESSQTLNEASIGIDYGDKTVLQGGVSQTNQESIQPDVTLMPGGDTVTVAGKTSRYSLWGESTTPAATESSQTLNEASIGIDYGDKTVLQGGASQTNQESIQPDVTLMPSGDTVTVAGKTSRYSLWGDALAVADTYIWAPEVTVVGAIGNKAADPLLEQQIGLLVQAMASFAPPAAAQTSLTNSSQTDAKAWLSASLT</sequence>
<feature type="non-terminal residue" evidence="11">
    <location>
        <position position="1"/>
    </location>
</feature>
<dbReference type="InterPro" id="IPR006026">
    <property type="entry name" value="Peptidase_Metallo"/>
</dbReference>
<dbReference type="PANTHER" id="PTHR38340">
    <property type="entry name" value="S-LAYER PROTEIN"/>
    <property type="match status" value="1"/>
</dbReference>
<keyword evidence="7" id="KW-0862">Zinc</keyword>
<protein>
    <recommendedName>
        <fullName evidence="10">Peptidase metallopeptidase domain-containing protein</fullName>
    </recommendedName>
</protein>
<keyword evidence="6" id="KW-0378">Hydrolase</keyword>
<dbReference type="GO" id="GO:0005509">
    <property type="term" value="F:calcium ion binding"/>
    <property type="evidence" value="ECO:0007669"/>
    <property type="project" value="InterPro"/>
</dbReference>
<dbReference type="InterPro" id="IPR001343">
    <property type="entry name" value="Hemolysn_Ca-bd"/>
</dbReference>
<dbReference type="InterPro" id="IPR034033">
    <property type="entry name" value="Serralysin-like"/>
</dbReference>
<keyword evidence="12" id="KW-1185">Reference proteome</keyword>
<dbReference type="Gene3D" id="3.40.390.10">
    <property type="entry name" value="Collagenase (Catalytic Domain)"/>
    <property type="match status" value="1"/>
</dbReference>
<evidence type="ECO:0000256" key="7">
    <source>
        <dbReference type="ARBA" id="ARBA00022833"/>
    </source>
</evidence>
<dbReference type="InterPro" id="IPR010566">
    <property type="entry name" value="Haemolys_ca-bd"/>
</dbReference>
<reference evidence="11 12" key="1">
    <citation type="journal article" date="2018" name="Int. J. Syst. Evol. Microbiol.">
        <title>Parvibium lacunae gen. nov., sp. nov., a new member of the family Alcaligenaceae isolated from a freshwater pond.</title>
        <authorList>
            <person name="Chen W.M."/>
            <person name="Xie P.B."/>
            <person name="Hsu M.Y."/>
            <person name="Sheu S.Y."/>
        </authorList>
    </citation>
    <scope>NUCLEOTIDE SEQUENCE [LARGE SCALE GENOMIC DNA]</scope>
    <source>
        <strain evidence="11 12">KMB9</strain>
    </source>
</reference>
<evidence type="ECO:0000256" key="4">
    <source>
        <dbReference type="ARBA" id="ARBA00022670"/>
    </source>
</evidence>
<dbReference type="PANTHER" id="PTHR38340:SF1">
    <property type="entry name" value="S-LAYER PROTEIN"/>
    <property type="match status" value="1"/>
</dbReference>
<evidence type="ECO:0000256" key="1">
    <source>
        <dbReference type="ARBA" id="ARBA00004613"/>
    </source>
</evidence>
<evidence type="ECO:0000256" key="5">
    <source>
        <dbReference type="ARBA" id="ARBA00022723"/>
    </source>
</evidence>
<dbReference type="Pfam" id="PF06594">
    <property type="entry name" value="HCBP_related"/>
    <property type="match status" value="2"/>
</dbReference>
<accession>A0A368L219</accession>
<dbReference type="InterPro" id="IPR018511">
    <property type="entry name" value="Hemolysin-typ_Ca-bd_CS"/>
</dbReference>
<dbReference type="GO" id="GO:0005576">
    <property type="term" value="C:extracellular region"/>
    <property type="evidence" value="ECO:0007669"/>
    <property type="project" value="UniProtKB-SubCell"/>
</dbReference>
<dbReference type="CDD" id="cd04277">
    <property type="entry name" value="ZnMc_serralysin_like"/>
    <property type="match status" value="1"/>
</dbReference>